<evidence type="ECO:0000256" key="3">
    <source>
        <dbReference type="ARBA" id="ARBA00023125"/>
    </source>
</evidence>
<dbReference type="SUPFAM" id="SSF53850">
    <property type="entry name" value="Periplasmic binding protein-like II"/>
    <property type="match status" value="1"/>
</dbReference>
<protein>
    <submittedName>
        <fullName evidence="6">LysR substrate-binding domain-containing protein</fullName>
    </submittedName>
</protein>
<dbReference type="EMBL" id="JBHDLN010000004">
    <property type="protein sequence ID" value="MFB0842598.1"/>
    <property type="molecule type" value="Genomic_DNA"/>
</dbReference>
<evidence type="ECO:0000313" key="6">
    <source>
        <dbReference type="EMBL" id="MFB0842598.1"/>
    </source>
</evidence>
<evidence type="ECO:0000256" key="4">
    <source>
        <dbReference type="ARBA" id="ARBA00023163"/>
    </source>
</evidence>
<comment type="similarity">
    <text evidence="1">Belongs to the LysR transcriptional regulatory family.</text>
</comment>
<dbReference type="InterPro" id="IPR005119">
    <property type="entry name" value="LysR_subst-bd"/>
</dbReference>
<dbReference type="Proteomes" id="UP001575622">
    <property type="component" value="Unassembled WGS sequence"/>
</dbReference>
<dbReference type="Gene3D" id="3.40.190.10">
    <property type="entry name" value="Periplasmic binding protein-like II"/>
    <property type="match status" value="2"/>
</dbReference>
<evidence type="ECO:0000256" key="1">
    <source>
        <dbReference type="ARBA" id="ARBA00009437"/>
    </source>
</evidence>
<dbReference type="InterPro" id="IPR036390">
    <property type="entry name" value="WH_DNA-bd_sf"/>
</dbReference>
<dbReference type="InterPro" id="IPR036388">
    <property type="entry name" value="WH-like_DNA-bd_sf"/>
</dbReference>
<dbReference type="CDD" id="cd08414">
    <property type="entry name" value="PBP2_LTTR_aromatics_like"/>
    <property type="match status" value="1"/>
</dbReference>
<dbReference type="Pfam" id="PF03466">
    <property type="entry name" value="LysR_substrate"/>
    <property type="match status" value="1"/>
</dbReference>
<evidence type="ECO:0000256" key="2">
    <source>
        <dbReference type="ARBA" id="ARBA00023015"/>
    </source>
</evidence>
<reference evidence="6 7" key="1">
    <citation type="submission" date="2024-09" db="EMBL/GenBank/DDBJ databases">
        <authorList>
            <person name="Makale K.P.P."/>
            <person name="Makhzoum A."/>
            <person name="Rantong G."/>
            <person name="Rahube T.O."/>
        </authorList>
    </citation>
    <scope>NUCLEOTIDE SEQUENCE [LARGE SCALE GENOMIC DNA]</scope>
    <source>
        <strain evidence="6 7">KM_D13</strain>
    </source>
</reference>
<dbReference type="PROSITE" id="PS50931">
    <property type="entry name" value="HTH_LYSR"/>
    <property type="match status" value="1"/>
</dbReference>
<gene>
    <name evidence="6" type="ORF">ACEU3E_10470</name>
</gene>
<dbReference type="InterPro" id="IPR000847">
    <property type="entry name" value="LysR_HTH_N"/>
</dbReference>
<dbReference type="PRINTS" id="PR00039">
    <property type="entry name" value="HTHLYSR"/>
</dbReference>
<comment type="caution">
    <text evidence="6">The sequence shown here is derived from an EMBL/GenBank/DDBJ whole genome shotgun (WGS) entry which is preliminary data.</text>
</comment>
<dbReference type="PANTHER" id="PTHR30346">
    <property type="entry name" value="TRANSCRIPTIONAL DUAL REGULATOR HCAR-RELATED"/>
    <property type="match status" value="1"/>
</dbReference>
<sequence>MELRHLRYFVTVAEELHFGRAAARLNMAQPPLSQQIRKLEEELGFPLFSRSKQHVELTDAGKVFLEESRSALARVEQAREAAEKASRGQTGILAIGFVGSATYHIVPLLQQYRLRFPSVELKLHQMKSGSQLQALHEKSIHLGIVRASIHSPHLNTELFMREPFMAVLPEAHPLAGRQALSVRDLEHEPFILSPRQNGSTYHDAVIHLCYKAGFSPNIALEAPEILTVVAFVAEGMGVALVPSSFRHQQNQGVVYRDIQEAAVLETAFIWRKDEKAPVLHEFLKLGRTYGGGTKRPFHPA</sequence>
<evidence type="ECO:0000259" key="5">
    <source>
        <dbReference type="PROSITE" id="PS50931"/>
    </source>
</evidence>
<dbReference type="Pfam" id="PF00126">
    <property type="entry name" value="HTH_1"/>
    <property type="match status" value="1"/>
</dbReference>
<dbReference type="Gene3D" id="1.10.10.10">
    <property type="entry name" value="Winged helix-like DNA-binding domain superfamily/Winged helix DNA-binding domain"/>
    <property type="match status" value="1"/>
</dbReference>
<keyword evidence="7" id="KW-1185">Reference proteome</keyword>
<keyword evidence="4" id="KW-0804">Transcription</keyword>
<proteinExistence type="inferred from homology"/>
<feature type="domain" description="HTH lysR-type" evidence="5">
    <location>
        <begin position="1"/>
        <end position="58"/>
    </location>
</feature>
<dbReference type="PANTHER" id="PTHR30346:SF0">
    <property type="entry name" value="HCA OPERON TRANSCRIPTIONAL ACTIVATOR HCAR"/>
    <property type="match status" value="1"/>
</dbReference>
<evidence type="ECO:0000313" key="7">
    <source>
        <dbReference type="Proteomes" id="UP001575622"/>
    </source>
</evidence>
<name>A0ABV4UXR2_9BACL</name>
<dbReference type="SUPFAM" id="SSF46785">
    <property type="entry name" value="Winged helix' DNA-binding domain"/>
    <property type="match status" value="1"/>
</dbReference>
<dbReference type="RefSeq" id="WP_373950565.1">
    <property type="nucleotide sequence ID" value="NZ_JBHDLN010000004.1"/>
</dbReference>
<accession>A0ABV4UXR2</accession>
<organism evidence="6 7">
    <name type="scientific">Paenibacillus oleatilyticus</name>
    <dbReference type="NCBI Taxonomy" id="2594886"/>
    <lineage>
        <taxon>Bacteria</taxon>
        <taxon>Bacillati</taxon>
        <taxon>Bacillota</taxon>
        <taxon>Bacilli</taxon>
        <taxon>Bacillales</taxon>
        <taxon>Paenibacillaceae</taxon>
        <taxon>Paenibacillus</taxon>
    </lineage>
</organism>
<keyword evidence="3" id="KW-0238">DNA-binding</keyword>
<keyword evidence="2" id="KW-0805">Transcription regulation</keyword>